<evidence type="ECO:0000256" key="1">
    <source>
        <dbReference type="SAM" id="MobiDB-lite"/>
    </source>
</evidence>
<gene>
    <name evidence="2" type="ORF">RCO7_00743</name>
</gene>
<evidence type="ECO:0000313" key="3">
    <source>
        <dbReference type="Proteomes" id="UP000178129"/>
    </source>
</evidence>
<dbReference type="EMBL" id="FJUW01000005">
    <property type="protein sequence ID" value="CZS92191.1"/>
    <property type="molecule type" value="Genomic_DNA"/>
</dbReference>
<dbReference type="STRING" id="914237.A0A1E1K2H6"/>
<protein>
    <submittedName>
        <fullName evidence="2">Uncharacterized protein</fullName>
    </submittedName>
</protein>
<evidence type="ECO:0000313" key="2">
    <source>
        <dbReference type="EMBL" id="CZS92191.1"/>
    </source>
</evidence>
<feature type="compositionally biased region" description="Low complexity" evidence="1">
    <location>
        <begin position="32"/>
        <end position="77"/>
    </location>
</feature>
<keyword evidence="3" id="KW-1185">Reference proteome</keyword>
<name>A0A1E1K2H6_9HELO</name>
<dbReference type="Proteomes" id="UP000178129">
    <property type="component" value="Unassembled WGS sequence"/>
</dbReference>
<accession>A0A1E1K2H6</accession>
<proteinExistence type="predicted"/>
<feature type="region of interest" description="Disordered" evidence="1">
    <location>
        <begin position="30"/>
        <end position="114"/>
    </location>
</feature>
<organism evidence="2 3">
    <name type="scientific">Rhynchosporium graminicola</name>
    <dbReference type="NCBI Taxonomy" id="2792576"/>
    <lineage>
        <taxon>Eukaryota</taxon>
        <taxon>Fungi</taxon>
        <taxon>Dikarya</taxon>
        <taxon>Ascomycota</taxon>
        <taxon>Pezizomycotina</taxon>
        <taxon>Leotiomycetes</taxon>
        <taxon>Helotiales</taxon>
        <taxon>Ploettnerulaceae</taxon>
        <taxon>Rhynchosporium</taxon>
    </lineage>
</organism>
<sequence length="198" mass="22292">MNTQQKSSERAFALQKYLLLHSQHDALQKHLSSISATSPTATTSPNQSPSRSRFSSLSSSPASSTSSDDPTSFLTSLPSKSEPHLPTTVTPHHRRSGSMPRHSQRPAFRTRRSSLPTVFDESILDSIEEDENKLKDVNLQIKSTLTELLNCESVRCDGKYRMWVQTRLMDAEMELKRERTKSCDRRRSEDLGLSGLTI</sequence>
<comment type="caution">
    <text evidence="2">The sequence shown here is derived from an EMBL/GenBank/DDBJ whole genome shotgun (WGS) entry which is preliminary data.</text>
</comment>
<dbReference type="AlphaFoldDB" id="A0A1E1K2H6"/>
<reference evidence="3" key="1">
    <citation type="submission" date="2016-03" db="EMBL/GenBank/DDBJ databases">
        <authorList>
            <person name="Ploux O."/>
        </authorList>
    </citation>
    <scope>NUCLEOTIDE SEQUENCE [LARGE SCALE GENOMIC DNA]</scope>
    <source>
        <strain evidence="3">UK7</strain>
    </source>
</reference>
<feature type="compositionally biased region" description="Basic residues" evidence="1">
    <location>
        <begin position="91"/>
        <end position="112"/>
    </location>
</feature>
<dbReference type="InParanoid" id="A0A1E1K2H6"/>